<reference evidence="1 2" key="1">
    <citation type="submission" date="2024-08" db="EMBL/GenBank/DDBJ databases">
        <title>Sulfate-reducing bacteria isolated from formation water of the oil field in Kazakhstan and description of Pseudodesulfovibrio sp.</title>
        <authorList>
            <person name="Bidzhieva S.K."/>
            <person name="Tourova T.P."/>
            <person name="Grouzdev D.S."/>
            <person name="Beletsky A.V."/>
            <person name="Sokolova D.S."/>
            <person name="Samigullina S.R."/>
            <person name="Poltaraus A.B."/>
            <person name="Avtukh A.N."/>
            <person name="Tereshina V.M."/>
            <person name="Zhaparov N.S."/>
            <person name="Mardanov A.V."/>
            <person name="Nazina T.N."/>
        </authorList>
    </citation>
    <scope>NUCLEOTIDE SEQUENCE [LARGE SCALE GENOMIC DNA]</scope>
    <source>
        <strain evidence="1 2">9FUS</strain>
    </source>
</reference>
<evidence type="ECO:0000313" key="2">
    <source>
        <dbReference type="Proteomes" id="UP001568698"/>
    </source>
</evidence>
<gene>
    <name evidence="1" type="ORF">AB6M95_16315</name>
</gene>
<evidence type="ECO:0000313" key="1">
    <source>
        <dbReference type="EMBL" id="MEZ7198319.1"/>
    </source>
</evidence>
<name>A0ABV4K5R3_9BACT</name>
<keyword evidence="2" id="KW-1185">Reference proteome</keyword>
<dbReference type="RefSeq" id="WP_371387811.1">
    <property type="nucleotide sequence ID" value="NZ_JBGLYH010000062.1"/>
</dbReference>
<sequence>MEKVIAEMKAALAALTHKMSKVELDAADTRIHLKALGGEVSSLSGQVQNLDKLVEAVQKVEVQVKEQKATTEAKQMSMTEIGALYKKDPVAARKAMEAQGLKIDTGRGGNPWINRDVTEQKRIRSIDPELADRLEAKAAAHYAASIR</sequence>
<organism evidence="1 2">
    <name type="scientific">Pseudodesulfovibrio karagichevae</name>
    <dbReference type="NCBI Taxonomy" id="3239305"/>
    <lineage>
        <taxon>Bacteria</taxon>
        <taxon>Pseudomonadati</taxon>
        <taxon>Thermodesulfobacteriota</taxon>
        <taxon>Desulfovibrionia</taxon>
        <taxon>Desulfovibrionales</taxon>
        <taxon>Desulfovibrionaceae</taxon>
    </lineage>
</organism>
<dbReference type="EMBL" id="JBGLYH010000062">
    <property type="protein sequence ID" value="MEZ7198319.1"/>
    <property type="molecule type" value="Genomic_DNA"/>
</dbReference>
<dbReference type="Proteomes" id="UP001568698">
    <property type="component" value="Unassembled WGS sequence"/>
</dbReference>
<comment type="caution">
    <text evidence="1">The sequence shown here is derived from an EMBL/GenBank/DDBJ whole genome shotgun (WGS) entry which is preliminary data.</text>
</comment>
<accession>A0ABV4K5R3</accession>
<proteinExistence type="predicted"/>
<protein>
    <submittedName>
        <fullName evidence="1">Uncharacterized protein</fullName>
    </submittedName>
</protein>